<evidence type="ECO:0000313" key="2">
    <source>
        <dbReference type="Proteomes" id="UP000615446"/>
    </source>
</evidence>
<name>A0A8H3M434_9GLOM</name>
<dbReference type="Proteomes" id="UP000615446">
    <property type="component" value="Unassembled WGS sequence"/>
</dbReference>
<evidence type="ECO:0000313" key="1">
    <source>
        <dbReference type="EMBL" id="GES97365.1"/>
    </source>
</evidence>
<dbReference type="OrthoDB" id="5321484at2759"/>
<organism evidence="1 2">
    <name type="scientific">Rhizophagus clarus</name>
    <dbReference type="NCBI Taxonomy" id="94130"/>
    <lineage>
        <taxon>Eukaryota</taxon>
        <taxon>Fungi</taxon>
        <taxon>Fungi incertae sedis</taxon>
        <taxon>Mucoromycota</taxon>
        <taxon>Glomeromycotina</taxon>
        <taxon>Glomeromycetes</taxon>
        <taxon>Glomerales</taxon>
        <taxon>Glomeraceae</taxon>
        <taxon>Rhizophagus</taxon>
    </lineage>
</organism>
<dbReference type="EMBL" id="BLAL01000257">
    <property type="protein sequence ID" value="GES97365.1"/>
    <property type="molecule type" value="Genomic_DNA"/>
</dbReference>
<proteinExistence type="predicted"/>
<protein>
    <submittedName>
        <fullName evidence="1">Uncharacterized protein</fullName>
    </submittedName>
</protein>
<reference evidence="1" key="1">
    <citation type="submission" date="2019-10" db="EMBL/GenBank/DDBJ databases">
        <title>Conservation and host-specific expression of non-tandemly repeated heterogenous ribosome RNA gene in arbuscular mycorrhizal fungi.</title>
        <authorList>
            <person name="Maeda T."/>
            <person name="Kobayashi Y."/>
            <person name="Nakagawa T."/>
            <person name="Ezawa T."/>
            <person name="Yamaguchi K."/>
            <person name="Bino T."/>
            <person name="Nishimoto Y."/>
            <person name="Shigenobu S."/>
            <person name="Kawaguchi M."/>
        </authorList>
    </citation>
    <scope>NUCLEOTIDE SEQUENCE</scope>
    <source>
        <strain evidence="1">HR1</strain>
    </source>
</reference>
<comment type="caution">
    <text evidence="1">The sequence shown here is derived from an EMBL/GenBank/DDBJ whole genome shotgun (WGS) entry which is preliminary data.</text>
</comment>
<dbReference type="AlphaFoldDB" id="A0A8H3M434"/>
<accession>A0A8H3M434</accession>
<gene>
    <name evidence="1" type="ORF">RCL2_002395700</name>
</gene>
<sequence length="144" mass="16611">MLTKKDKVFSINKQKNTLSVKITLEETDLVIDSIIEQRESFSSRSSLTSLPSQCTDKAKFHMHLLQVAISCEFSLIWINNPEVIELFKFFNLQIKLLDQKILSNEILDEVVKEFDNRMLEKLVLDQIGISEQELMEMVLTSSDG</sequence>